<dbReference type="PANTHER" id="PTHR23355">
    <property type="entry name" value="RIBONUCLEASE"/>
    <property type="match status" value="1"/>
</dbReference>
<gene>
    <name evidence="2" type="ORF">B0A55_10925</name>
</gene>
<dbReference type="InterPro" id="IPR056624">
    <property type="entry name" value="WH_CYT4"/>
</dbReference>
<proteinExistence type="predicted"/>
<dbReference type="Pfam" id="PF23214">
    <property type="entry name" value="SH3_CYT4"/>
    <property type="match status" value="1"/>
</dbReference>
<dbReference type="SMART" id="SM00955">
    <property type="entry name" value="RNB"/>
    <property type="match status" value="1"/>
</dbReference>
<name>A0A4U0WQP8_9PEZI</name>
<dbReference type="PANTHER" id="PTHR23355:SF65">
    <property type="entry name" value="EXORIBONUCLEASE CYT-4, PUTATIVE (AFU_ORTHOLOGUE AFUA_7G01550)-RELATED"/>
    <property type="match status" value="1"/>
</dbReference>
<reference evidence="2 3" key="1">
    <citation type="submission" date="2017-03" db="EMBL/GenBank/DDBJ databases">
        <title>Genomes of endolithic fungi from Antarctica.</title>
        <authorList>
            <person name="Coleine C."/>
            <person name="Masonjones S."/>
            <person name="Stajich J.E."/>
        </authorList>
    </citation>
    <scope>NUCLEOTIDE SEQUENCE [LARGE SCALE GENOMIC DNA]</scope>
    <source>
        <strain evidence="2 3">CCFEE 5184</strain>
    </source>
</reference>
<dbReference type="InterPro" id="IPR056625">
    <property type="entry name" value="SH3_CYT4"/>
</dbReference>
<keyword evidence="3" id="KW-1185">Reference proteome</keyword>
<dbReference type="InterPro" id="IPR057912">
    <property type="entry name" value="OB_CYT4_C"/>
</dbReference>
<dbReference type="InterPro" id="IPR050180">
    <property type="entry name" value="RNR_Ribonuclease"/>
</dbReference>
<organism evidence="2 3">
    <name type="scientific">Friedmanniomyces simplex</name>
    <dbReference type="NCBI Taxonomy" id="329884"/>
    <lineage>
        <taxon>Eukaryota</taxon>
        <taxon>Fungi</taxon>
        <taxon>Dikarya</taxon>
        <taxon>Ascomycota</taxon>
        <taxon>Pezizomycotina</taxon>
        <taxon>Dothideomycetes</taxon>
        <taxon>Dothideomycetidae</taxon>
        <taxon>Mycosphaerellales</taxon>
        <taxon>Teratosphaeriaceae</taxon>
        <taxon>Friedmanniomyces</taxon>
    </lineage>
</organism>
<dbReference type="GO" id="GO:0000175">
    <property type="term" value="F:3'-5'-RNA exonuclease activity"/>
    <property type="evidence" value="ECO:0007669"/>
    <property type="project" value="TreeGrafter"/>
</dbReference>
<evidence type="ECO:0000259" key="1">
    <source>
        <dbReference type="SMART" id="SM00955"/>
    </source>
</evidence>
<feature type="domain" description="RNB" evidence="1">
    <location>
        <begin position="472"/>
        <end position="841"/>
    </location>
</feature>
<comment type="caution">
    <text evidence="2">The sequence shown here is derived from an EMBL/GenBank/DDBJ whole genome shotgun (WGS) entry which is preliminary data.</text>
</comment>
<dbReference type="Pfam" id="PF00773">
    <property type="entry name" value="RNB"/>
    <property type="match status" value="1"/>
</dbReference>
<evidence type="ECO:0000313" key="3">
    <source>
        <dbReference type="Proteomes" id="UP000309340"/>
    </source>
</evidence>
<feature type="non-terminal residue" evidence="2">
    <location>
        <position position="1"/>
    </location>
</feature>
<sequence>LRRWQEVHGDEDRLLLNDNLGADVDTSDVSNNLTRLPENNDAAFRNTPAEQEEDEREATAQFTHGPSEEPNSSDINSRFLNMGDLVELEFNRSDTPNIVAVFVRRVAGLAQLYTMQGRWVHLMEKRVQYAIPGWVTEDMVTPLLQHLPGAEVMETSMDELLEQAYLKDMSVPREVAAPLVSRMLQFDAEAKEIYRKHASTLDNAHQLLAHETDLRYGSLVSTATTLLRTPADKLPVTALFAVRQALTNAGFAFSIDRRSHRVTGYLQIRSKEQVRMVEQVRGWLREWQDDLAMTATLSEEQRRKHRTKRGAAYVYNFVNKARAIIRKSREDRDPTVWGTLGPSKVRIPITPEQDCVRVTQQETFNAQDTELVRFIEGWSLSLLFKGLRRLIALPPLLLQATGMYENHELNAKTGMLMLQELGTILPYEDRLKFDSHLLLPSSQHSKPLQNLMSSLLDMSTNHDLKDSMAELRHDWGSMPVFCIDDASAHEIDDGFSIEPAAGGTDGPREWWVHVHIANPTAFFERNHPLAKMARHMGESIYMPERAYMMLPRWSTQRHFSLGSNRPCLTFSARLDAKGRMLEHKIRSGIIRRVLRLTPKEVAVVLEKAEEMKEEHPEITLIVGGEVPPERQGKSALSDVTPAMADQLKMLHRLSEQRRGVRRAAGGLFFETNRPEIKVWQSHKAPGLAWDQPFRKGWRRVEGDPVIQMKTRRFVNWFTPAKDPVRPLVTEMMLLASEVAATWCKARAIPAVFRGSVRHPDRMPSDQFLQEVLLPAAAKDPKGETPMHIGLRYLETFGSTALSTSPFKHKIVGLDAYGKVTSPLRRYGDMILHWQIEAALREEARTGRSLVTDKKVEDVDRRFLPFSANVLNTIIVGLQPREKMISRSKSYSEMFWISQLLFRAHHFGETALPFGKTLRAYVHDDFSGHATFGWGLGCFIMDLNVTGTLMQEVGSQQVTAKMGDVWECEIEQVDCYKRVVILKAVRLLERAEDGPG</sequence>
<dbReference type="STRING" id="329884.A0A4U0WQP8"/>
<protein>
    <recommendedName>
        <fullName evidence="1">RNB domain-containing protein</fullName>
    </recommendedName>
</protein>
<dbReference type="SUPFAM" id="SSF50249">
    <property type="entry name" value="Nucleic acid-binding proteins"/>
    <property type="match status" value="1"/>
</dbReference>
<dbReference type="InterPro" id="IPR012340">
    <property type="entry name" value="NA-bd_OB-fold"/>
</dbReference>
<evidence type="ECO:0000313" key="2">
    <source>
        <dbReference type="EMBL" id="TKA65740.1"/>
    </source>
</evidence>
<dbReference type="Proteomes" id="UP000309340">
    <property type="component" value="Unassembled WGS sequence"/>
</dbReference>
<dbReference type="Pfam" id="PF25522">
    <property type="entry name" value="OB_cyt-4"/>
    <property type="match status" value="1"/>
</dbReference>
<dbReference type="EMBL" id="NAJQ01000709">
    <property type="protein sequence ID" value="TKA65740.1"/>
    <property type="molecule type" value="Genomic_DNA"/>
</dbReference>
<dbReference type="AlphaFoldDB" id="A0A4U0WQP8"/>
<dbReference type="GO" id="GO:0000932">
    <property type="term" value="C:P-body"/>
    <property type="evidence" value="ECO:0007669"/>
    <property type="project" value="TreeGrafter"/>
</dbReference>
<dbReference type="OrthoDB" id="2285229at2759"/>
<accession>A0A4U0WQP8</accession>
<dbReference type="InterPro" id="IPR001900">
    <property type="entry name" value="RNase_II/R"/>
</dbReference>
<dbReference type="GO" id="GO:0003723">
    <property type="term" value="F:RNA binding"/>
    <property type="evidence" value="ECO:0007669"/>
    <property type="project" value="InterPro"/>
</dbReference>
<dbReference type="Pfam" id="PF23216">
    <property type="entry name" value="WHD_CYT4"/>
    <property type="match status" value="1"/>
</dbReference>
<dbReference type="GO" id="GO:0006402">
    <property type="term" value="P:mRNA catabolic process"/>
    <property type="evidence" value="ECO:0007669"/>
    <property type="project" value="TreeGrafter"/>
</dbReference>